<organism evidence="1 2">
    <name type="scientific">Linum trigynum</name>
    <dbReference type="NCBI Taxonomy" id="586398"/>
    <lineage>
        <taxon>Eukaryota</taxon>
        <taxon>Viridiplantae</taxon>
        <taxon>Streptophyta</taxon>
        <taxon>Embryophyta</taxon>
        <taxon>Tracheophyta</taxon>
        <taxon>Spermatophyta</taxon>
        <taxon>Magnoliopsida</taxon>
        <taxon>eudicotyledons</taxon>
        <taxon>Gunneridae</taxon>
        <taxon>Pentapetalae</taxon>
        <taxon>rosids</taxon>
        <taxon>fabids</taxon>
        <taxon>Malpighiales</taxon>
        <taxon>Linaceae</taxon>
        <taxon>Linum</taxon>
    </lineage>
</organism>
<dbReference type="Gene3D" id="3.40.50.720">
    <property type="entry name" value="NAD(P)-binding Rossmann-like Domain"/>
    <property type="match status" value="1"/>
</dbReference>
<dbReference type="EMBL" id="OZ034818">
    <property type="protein sequence ID" value="CAL1388331.1"/>
    <property type="molecule type" value="Genomic_DNA"/>
</dbReference>
<evidence type="ECO:0000313" key="1">
    <source>
        <dbReference type="EMBL" id="CAL1388331.1"/>
    </source>
</evidence>
<reference evidence="1 2" key="1">
    <citation type="submission" date="2024-04" db="EMBL/GenBank/DDBJ databases">
        <authorList>
            <person name="Fracassetti M."/>
        </authorList>
    </citation>
    <scope>NUCLEOTIDE SEQUENCE [LARGE SCALE GENOMIC DNA]</scope>
</reference>
<accession>A0AAV2EQX1</accession>
<protein>
    <submittedName>
        <fullName evidence="1">Uncharacterized protein</fullName>
    </submittedName>
</protein>
<gene>
    <name evidence="1" type="ORF">LTRI10_LOCUS29264</name>
</gene>
<dbReference type="Proteomes" id="UP001497516">
    <property type="component" value="Chromosome 5"/>
</dbReference>
<name>A0AAV2EQX1_9ROSI</name>
<evidence type="ECO:0000313" key="2">
    <source>
        <dbReference type="Proteomes" id="UP001497516"/>
    </source>
</evidence>
<keyword evidence="2" id="KW-1185">Reference proteome</keyword>
<sequence length="162" mass="18196">MVHNRWISCILQSTSNRTLDQQCTVTRPGLAPIASSLAVEVFVNILHHSDGTFAHVDSADFGNSGTNELLLGILPHQIRGYLFHFSQMNIVGCSFDRCTACCPTVVKEYRERGMEFLLQAINHPTYLAYLAGLTELTKSANSFDIDWDDEDDGMTSLMKYDW</sequence>
<proteinExistence type="predicted"/>
<dbReference type="AlphaFoldDB" id="A0AAV2EQX1"/>